<reference evidence="1" key="1">
    <citation type="journal article" date="2021" name="PeerJ">
        <title>Extensive microbial diversity within the chicken gut microbiome revealed by metagenomics and culture.</title>
        <authorList>
            <person name="Gilroy R."/>
            <person name="Ravi A."/>
            <person name="Getino M."/>
            <person name="Pursley I."/>
            <person name="Horton D.L."/>
            <person name="Alikhan N.F."/>
            <person name="Baker D."/>
            <person name="Gharbi K."/>
            <person name="Hall N."/>
            <person name="Watson M."/>
            <person name="Adriaenssens E.M."/>
            <person name="Foster-Nyarko E."/>
            <person name="Jarju S."/>
            <person name="Secka A."/>
            <person name="Antonio M."/>
            <person name="Oren A."/>
            <person name="Chaudhuri R.R."/>
            <person name="La Ragione R."/>
            <person name="Hildebrand F."/>
            <person name="Pallen M.J."/>
        </authorList>
    </citation>
    <scope>NUCLEOTIDE SEQUENCE</scope>
    <source>
        <strain evidence="1">ChiHjej12B11-1927</strain>
    </source>
</reference>
<name>A0A9D1VP35_9FIRM</name>
<dbReference type="AlphaFoldDB" id="A0A9D1VP35"/>
<dbReference type="InterPro" id="IPR016181">
    <property type="entry name" value="Acyl_CoA_acyltransferase"/>
</dbReference>
<accession>A0A9D1VP35</accession>
<evidence type="ECO:0000313" key="2">
    <source>
        <dbReference type="Proteomes" id="UP000824230"/>
    </source>
</evidence>
<evidence type="ECO:0000313" key="1">
    <source>
        <dbReference type="EMBL" id="HIX38865.1"/>
    </source>
</evidence>
<evidence type="ECO:0008006" key="3">
    <source>
        <dbReference type="Google" id="ProtNLM"/>
    </source>
</evidence>
<gene>
    <name evidence="1" type="ORF">H9738_13530</name>
</gene>
<dbReference type="EMBL" id="DXFG01000309">
    <property type="protein sequence ID" value="HIX38865.1"/>
    <property type="molecule type" value="Genomic_DNA"/>
</dbReference>
<dbReference type="Proteomes" id="UP000824230">
    <property type="component" value="Unassembled WGS sequence"/>
</dbReference>
<organism evidence="1 2">
    <name type="scientific">Candidatus Blautia pullistercoris</name>
    <dbReference type="NCBI Taxonomy" id="2838499"/>
    <lineage>
        <taxon>Bacteria</taxon>
        <taxon>Bacillati</taxon>
        <taxon>Bacillota</taxon>
        <taxon>Clostridia</taxon>
        <taxon>Lachnospirales</taxon>
        <taxon>Lachnospiraceae</taxon>
        <taxon>Blautia</taxon>
    </lineage>
</organism>
<reference evidence="1" key="2">
    <citation type="submission" date="2021-04" db="EMBL/GenBank/DDBJ databases">
        <authorList>
            <person name="Gilroy R."/>
        </authorList>
    </citation>
    <scope>NUCLEOTIDE SEQUENCE</scope>
    <source>
        <strain evidence="1">ChiHjej12B11-1927</strain>
    </source>
</reference>
<protein>
    <recommendedName>
        <fullName evidence="3">N-acetyltransferase domain-containing protein</fullName>
    </recommendedName>
</protein>
<sequence>MEITPITLENRSVINEFLMKHWYSTDMVVCGEKIDMTKSDGLAVFSHGEITALLTYRIKPDHTCEIISLDSLIENRGTATKLLQKVFDIARTNCQPIFNKQ</sequence>
<comment type="caution">
    <text evidence="1">The sequence shown here is derived from an EMBL/GenBank/DDBJ whole genome shotgun (WGS) entry which is preliminary data.</text>
</comment>
<dbReference type="SUPFAM" id="SSF55729">
    <property type="entry name" value="Acyl-CoA N-acyltransferases (Nat)"/>
    <property type="match status" value="1"/>
</dbReference>
<proteinExistence type="predicted"/>